<keyword evidence="3" id="KW-1185">Reference proteome</keyword>
<dbReference type="OrthoDB" id="9793389at2"/>
<evidence type="ECO:0000313" key="3">
    <source>
        <dbReference type="Proteomes" id="UP000245880"/>
    </source>
</evidence>
<dbReference type="SUPFAM" id="SSF55729">
    <property type="entry name" value="Acyl-CoA N-acyltransferases (Nat)"/>
    <property type="match status" value="1"/>
</dbReference>
<comment type="caution">
    <text evidence="2">The sequence shown here is derived from an EMBL/GenBank/DDBJ whole genome shotgun (WGS) entry which is preliminary data.</text>
</comment>
<feature type="domain" description="N-acetyltransferase" evidence="1">
    <location>
        <begin position="10"/>
        <end position="97"/>
    </location>
</feature>
<dbReference type="Gene3D" id="3.40.630.30">
    <property type="match status" value="1"/>
</dbReference>
<dbReference type="Proteomes" id="UP000245880">
    <property type="component" value="Unassembled WGS sequence"/>
</dbReference>
<dbReference type="RefSeq" id="WP_109673748.1">
    <property type="nucleotide sequence ID" value="NZ_QGDT01000003.1"/>
</dbReference>
<organism evidence="2 3">
    <name type="scientific">Dyadobacter jejuensis</name>
    <dbReference type="NCBI Taxonomy" id="1082580"/>
    <lineage>
        <taxon>Bacteria</taxon>
        <taxon>Pseudomonadati</taxon>
        <taxon>Bacteroidota</taxon>
        <taxon>Cytophagia</taxon>
        <taxon>Cytophagales</taxon>
        <taxon>Spirosomataceae</taxon>
        <taxon>Dyadobacter</taxon>
    </lineage>
</organism>
<dbReference type="Pfam" id="PF14542">
    <property type="entry name" value="Acetyltransf_CG"/>
    <property type="match status" value="1"/>
</dbReference>
<dbReference type="InterPro" id="IPR031165">
    <property type="entry name" value="GNAT_YJDJ"/>
</dbReference>
<protein>
    <recommendedName>
        <fullName evidence="1">N-acetyltransferase domain-containing protein</fullName>
    </recommendedName>
</protein>
<dbReference type="PROSITE" id="PS51729">
    <property type="entry name" value="GNAT_YJDJ"/>
    <property type="match status" value="1"/>
</dbReference>
<name>A0A316ANU6_9BACT</name>
<reference evidence="2 3" key="1">
    <citation type="submission" date="2018-03" db="EMBL/GenBank/DDBJ databases">
        <title>Genomic Encyclopedia of Archaeal and Bacterial Type Strains, Phase II (KMG-II): from individual species to whole genera.</title>
        <authorList>
            <person name="Goeker M."/>
        </authorList>
    </citation>
    <scope>NUCLEOTIDE SEQUENCE [LARGE SCALE GENOMIC DNA]</scope>
    <source>
        <strain evidence="2 3">DSM 100346</strain>
    </source>
</reference>
<evidence type="ECO:0000313" key="2">
    <source>
        <dbReference type="EMBL" id="PWJ58814.1"/>
    </source>
</evidence>
<gene>
    <name evidence="2" type="ORF">CLV98_103181</name>
</gene>
<dbReference type="AlphaFoldDB" id="A0A316ANU6"/>
<accession>A0A316ANU6</accession>
<sequence length="99" mass="11291">MSQERVILDLDERGHGSFFLYEGDQQIGEMKILLKEKLLTVLHTEVDPLFAGKGKAKLLLDHMVAHATGDGLKVRPLCPYVLAEFKRHPDTYGNIWHLH</sequence>
<dbReference type="EMBL" id="QGDT01000003">
    <property type="protein sequence ID" value="PWJ58814.1"/>
    <property type="molecule type" value="Genomic_DNA"/>
</dbReference>
<dbReference type="InterPro" id="IPR016181">
    <property type="entry name" value="Acyl_CoA_acyltransferase"/>
</dbReference>
<evidence type="ECO:0000259" key="1">
    <source>
        <dbReference type="PROSITE" id="PS51729"/>
    </source>
</evidence>
<proteinExistence type="predicted"/>